<dbReference type="EMBL" id="CH474054">
    <property type="protein sequence ID" value="EDL96755.1"/>
    <property type="molecule type" value="Genomic_DNA"/>
</dbReference>
<sequence>MVSTTEAAQEDAPCNTLSYHQGDLCGRHDYITNNKYLL</sequence>
<organism evidence="1 2">
    <name type="scientific">Rattus norvegicus</name>
    <name type="common">Rat</name>
    <dbReference type="NCBI Taxonomy" id="10116"/>
    <lineage>
        <taxon>Eukaryota</taxon>
        <taxon>Metazoa</taxon>
        <taxon>Chordata</taxon>
        <taxon>Craniata</taxon>
        <taxon>Vertebrata</taxon>
        <taxon>Euteleostomi</taxon>
        <taxon>Mammalia</taxon>
        <taxon>Eutheria</taxon>
        <taxon>Euarchontoglires</taxon>
        <taxon>Glires</taxon>
        <taxon>Rodentia</taxon>
        <taxon>Myomorpha</taxon>
        <taxon>Muroidea</taxon>
        <taxon>Muridae</taxon>
        <taxon>Murinae</taxon>
        <taxon>Rattus</taxon>
    </lineage>
</organism>
<dbReference type="AlphaFoldDB" id="A6KJ33"/>
<name>A6KJ33_RAT</name>
<accession>A6KJ33</accession>
<evidence type="ECO:0000313" key="1">
    <source>
        <dbReference type="EMBL" id="EDL96755.1"/>
    </source>
</evidence>
<protein>
    <submittedName>
        <fullName evidence="1">RCG50908</fullName>
    </submittedName>
</protein>
<gene>
    <name evidence="1" type="ORF">rCG_50908</name>
</gene>
<evidence type="ECO:0000313" key="2">
    <source>
        <dbReference type="Proteomes" id="UP000234681"/>
    </source>
</evidence>
<proteinExistence type="predicted"/>
<reference evidence="2" key="1">
    <citation type="submission" date="2005-09" db="EMBL/GenBank/DDBJ databases">
        <authorList>
            <person name="Mural R.J."/>
            <person name="Li P.W."/>
            <person name="Adams M.D."/>
            <person name="Amanatides P.G."/>
            <person name="Baden-Tillson H."/>
            <person name="Barnstead M."/>
            <person name="Chin S.H."/>
            <person name="Dew I."/>
            <person name="Evans C.A."/>
            <person name="Ferriera S."/>
            <person name="Flanigan M."/>
            <person name="Fosler C."/>
            <person name="Glodek A."/>
            <person name="Gu Z."/>
            <person name="Holt R.A."/>
            <person name="Jennings D."/>
            <person name="Kraft C.L."/>
            <person name="Lu F."/>
            <person name="Nguyen T."/>
            <person name="Nusskern D.R."/>
            <person name="Pfannkoch C.M."/>
            <person name="Sitter C."/>
            <person name="Sutton G.G."/>
            <person name="Venter J.C."/>
            <person name="Wang Z."/>
            <person name="Woodage T."/>
            <person name="Zheng X.H."/>
            <person name="Zhong F."/>
        </authorList>
    </citation>
    <scope>NUCLEOTIDE SEQUENCE [LARGE SCALE GENOMIC DNA]</scope>
    <source>
        <strain>BN</strain>
        <strain evidence="2">Sprague-Dawley</strain>
    </source>
</reference>
<dbReference type="Proteomes" id="UP000234681">
    <property type="component" value="Chromosome 19"/>
</dbReference>